<organism evidence="2 3">
    <name type="scientific">Fusobacterium ulcerans 12-1B</name>
    <dbReference type="NCBI Taxonomy" id="457404"/>
    <lineage>
        <taxon>Bacteria</taxon>
        <taxon>Fusobacteriati</taxon>
        <taxon>Fusobacteriota</taxon>
        <taxon>Fusobacteriia</taxon>
        <taxon>Fusobacteriales</taxon>
        <taxon>Fusobacteriaceae</taxon>
        <taxon>Fusobacterium</taxon>
    </lineage>
</organism>
<sequence length="196" mass="20577">MKKLLLLAGLLVVASSVFADEPAKKVNTEASKNVDIYAQVVTDLSIETEPLNFGVVGIGDTKIINPEEAGAGSFTIKGASNTNIILSINDIDKDNSSKFENGEIKAFLKRVTAGGVDGSGNGRLEPIIGIYDGATKLENNVISLTGSTSLHMAHTKKFGVVGSVTTSDSQNTGNYKGAIKVTAKYDSWSGPINKID</sequence>
<name>H1PRU0_9FUSO</name>
<feature type="chain" id="PRO_5003552371" description="DUF4402 domain-containing protein" evidence="1">
    <location>
        <begin position="20"/>
        <end position="196"/>
    </location>
</feature>
<proteinExistence type="predicted"/>
<feature type="signal peptide" evidence="1">
    <location>
        <begin position="1"/>
        <end position="19"/>
    </location>
</feature>
<dbReference type="RefSeq" id="WP_008696576.1">
    <property type="nucleotide sequence ID" value="NZ_KE161007.1"/>
</dbReference>
<evidence type="ECO:0008006" key="4">
    <source>
        <dbReference type="Google" id="ProtNLM"/>
    </source>
</evidence>
<protein>
    <recommendedName>
        <fullName evidence="4">DUF4402 domain-containing protein</fullName>
    </recommendedName>
</protein>
<gene>
    <name evidence="2" type="ORF">HMPREF0402_01133</name>
</gene>
<dbReference type="HOGENOM" id="CLU_1388475_0_0_0"/>
<dbReference type="PATRIC" id="fig|457404.5.peg.136"/>
<dbReference type="AlphaFoldDB" id="H1PRU0"/>
<dbReference type="Proteomes" id="UP000003233">
    <property type="component" value="Unassembled WGS sequence"/>
</dbReference>
<keyword evidence="1" id="KW-0732">Signal</keyword>
<dbReference type="EMBL" id="AGWJ02000002">
    <property type="protein sequence ID" value="EHO83103.1"/>
    <property type="molecule type" value="Genomic_DNA"/>
</dbReference>
<evidence type="ECO:0000256" key="1">
    <source>
        <dbReference type="SAM" id="SignalP"/>
    </source>
</evidence>
<accession>H1PRU0</accession>
<comment type="caution">
    <text evidence="2">The sequence shown here is derived from an EMBL/GenBank/DDBJ whole genome shotgun (WGS) entry which is preliminary data.</text>
</comment>
<dbReference type="BioCyc" id="FSP457404-HMP:GTSQ-1135-MONOMER"/>
<reference evidence="2 3" key="1">
    <citation type="submission" date="2012-07" db="EMBL/GenBank/DDBJ databases">
        <title>The Genome Sequence of Fusobacterium ulcerans 12_1B.</title>
        <authorList>
            <consortium name="The Broad Institute Genome Sequencing Platform"/>
            <person name="Earl A."/>
            <person name="Ward D."/>
            <person name="Feldgarden M."/>
            <person name="Gevers D."/>
            <person name="Strauss J."/>
            <person name="Ambrose C.E."/>
            <person name="Allen-Vercoe E."/>
            <person name="Walker B."/>
            <person name="Young S.K."/>
            <person name="Zeng Q."/>
            <person name="Gargeya S."/>
            <person name="Fitzgerald M."/>
            <person name="Haas B."/>
            <person name="Abouelleil A."/>
            <person name="Alvarado L."/>
            <person name="Arachchi H.M."/>
            <person name="Berlin A.M."/>
            <person name="Chapman S.B."/>
            <person name="Goldberg J."/>
            <person name="Griggs A."/>
            <person name="Gujja S."/>
            <person name="Hansen M."/>
            <person name="Howarth C."/>
            <person name="Imamovic A."/>
            <person name="Larimer J."/>
            <person name="McCowen C."/>
            <person name="Montmayeur A."/>
            <person name="Murphy C."/>
            <person name="Neiman D."/>
            <person name="Pearson M."/>
            <person name="Priest M."/>
            <person name="Roberts A."/>
            <person name="Saif S."/>
            <person name="Shea T."/>
            <person name="Sisk P."/>
            <person name="Sykes S."/>
            <person name="Wortman J."/>
            <person name="Nusbaum C."/>
            <person name="Birren B."/>
        </authorList>
    </citation>
    <scope>NUCLEOTIDE SEQUENCE [LARGE SCALE GENOMIC DNA]</scope>
    <source>
        <strain evidence="2 3">12_1B</strain>
    </source>
</reference>
<evidence type="ECO:0000313" key="3">
    <source>
        <dbReference type="Proteomes" id="UP000003233"/>
    </source>
</evidence>
<keyword evidence="3" id="KW-1185">Reference proteome</keyword>
<evidence type="ECO:0000313" key="2">
    <source>
        <dbReference type="EMBL" id="EHO83103.1"/>
    </source>
</evidence>